<dbReference type="InterPro" id="IPR036282">
    <property type="entry name" value="Glutathione-S-Trfase_C_sf"/>
</dbReference>
<sequence>MMFTATLGPLIAPTLERRFPPSARHGTIYPAPKHSEGAEGATKGGLVTAFSKFYTDNVLFPLIVSVLPWEASPPAFIEDRAKLLGRPINLEQFAEGRPSSISLFSSHLLLLEEQLSDSREWLSDTKALSLTDISVHFLLAWGRRMPTVASLFDESRFPLTIAWLDRVSAAITALKATQTPPSKLSGETAARKIVSAPHEPYDVVGFDTIEATRLGVGLGDTVQVAPDDYGKDYPTNGKLVALSRSELTLEVQGSEGLLRCHFPRLGYVVKRASV</sequence>
<protein>
    <recommendedName>
        <fullName evidence="1">DUF7962 domain-containing protein</fullName>
    </recommendedName>
</protein>
<dbReference type="Pfam" id="PF25907">
    <property type="entry name" value="DUF7962"/>
    <property type="match status" value="1"/>
</dbReference>
<evidence type="ECO:0000313" key="2">
    <source>
        <dbReference type="EMBL" id="KAG5169654.1"/>
    </source>
</evidence>
<evidence type="ECO:0000259" key="1">
    <source>
        <dbReference type="Pfam" id="PF25907"/>
    </source>
</evidence>
<dbReference type="OrthoDB" id="202840at2759"/>
<dbReference type="SUPFAM" id="SSF47616">
    <property type="entry name" value="GST C-terminal domain-like"/>
    <property type="match status" value="1"/>
</dbReference>
<dbReference type="EMBL" id="JAFIQS010000005">
    <property type="protein sequence ID" value="KAG5169654.1"/>
    <property type="molecule type" value="Genomic_DNA"/>
</dbReference>
<feature type="domain" description="DUF7962" evidence="1">
    <location>
        <begin position="73"/>
        <end position="173"/>
    </location>
</feature>
<reference evidence="2" key="1">
    <citation type="submission" date="2021-02" db="EMBL/GenBank/DDBJ databases">
        <title>Psilocybe cubensis genome.</title>
        <authorList>
            <person name="Mckernan K.J."/>
            <person name="Crawford S."/>
            <person name="Trippe A."/>
            <person name="Kane L.T."/>
            <person name="Mclaughlin S."/>
        </authorList>
    </citation>
    <scope>NUCLEOTIDE SEQUENCE [LARGE SCALE GENOMIC DNA]</scope>
    <source>
        <strain evidence="2">MGC-MH-2018</strain>
    </source>
</reference>
<name>A0A8H8CM31_PSICU</name>
<comment type="caution">
    <text evidence="2">The sequence shown here is derived from an EMBL/GenBank/DDBJ whole genome shotgun (WGS) entry which is preliminary data.</text>
</comment>
<proteinExistence type="predicted"/>
<accession>A0A8H8CM31</accession>
<dbReference type="Gene3D" id="3.40.30.110">
    <property type="match status" value="1"/>
</dbReference>
<gene>
    <name evidence="2" type="ORF">JR316_006210</name>
</gene>
<dbReference type="InterPro" id="IPR058268">
    <property type="entry name" value="DUF7962"/>
</dbReference>
<dbReference type="AlphaFoldDB" id="A0A8H8CM31"/>
<organism evidence="2">
    <name type="scientific">Psilocybe cubensis</name>
    <name type="common">Psychedelic mushroom</name>
    <name type="synonym">Stropharia cubensis</name>
    <dbReference type="NCBI Taxonomy" id="181762"/>
    <lineage>
        <taxon>Eukaryota</taxon>
        <taxon>Fungi</taxon>
        <taxon>Dikarya</taxon>
        <taxon>Basidiomycota</taxon>
        <taxon>Agaricomycotina</taxon>
        <taxon>Agaricomycetes</taxon>
        <taxon>Agaricomycetidae</taxon>
        <taxon>Agaricales</taxon>
        <taxon>Agaricineae</taxon>
        <taxon>Strophariaceae</taxon>
        <taxon>Psilocybe</taxon>
    </lineage>
</organism>